<keyword evidence="2" id="KW-0732">Signal</keyword>
<gene>
    <name evidence="5" type="ORF">DO021_21330</name>
    <name evidence="4" type="ORF">EYB58_02315</name>
</gene>
<keyword evidence="7" id="KW-1185">Reference proteome</keyword>
<evidence type="ECO:0000256" key="2">
    <source>
        <dbReference type="SAM" id="SignalP"/>
    </source>
</evidence>
<dbReference type="AlphaFoldDB" id="A0A328F6B2"/>
<dbReference type="RefSeq" id="WP_111960442.1">
    <property type="nucleotide sequence ID" value="NZ_CP036313.1"/>
</dbReference>
<sequence>MKSKTYVVFLVLAITISFNLNVFAASESHRNAADQLLYTMDLDTLLAGTIESMLQLELSQNSALQPYKNTMRQFFNKYMSGESLREAFINIYVETFTEKEINELNAFYSTPTGQKSLKESPAMMTKGGRIGQQRIQENISELKMMIQEEAKRIQKLQQTSE</sequence>
<dbReference type="Proteomes" id="UP000293902">
    <property type="component" value="Chromosome"/>
</dbReference>
<dbReference type="Pfam" id="PF09832">
    <property type="entry name" value="DUF2059"/>
    <property type="match status" value="1"/>
</dbReference>
<keyword evidence="1" id="KW-0175">Coiled coil</keyword>
<evidence type="ECO:0000313" key="7">
    <source>
        <dbReference type="Proteomes" id="UP000293902"/>
    </source>
</evidence>
<evidence type="ECO:0000313" key="6">
    <source>
        <dbReference type="Proteomes" id="UP000248798"/>
    </source>
</evidence>
<dbReference type="InterPro" id="IPR018637">
    <property type="entry name" value="DUF2059"/>
</dbReference>
<dbReference type="EMBL" id="QLNI01000072">
    <property type="protein sequence ID" value="RAM00018.1"/>
    <property type="molecule type" value="Genomic_DNA"/>
</dbReference>
<feature type="chain" id="PRO_5030062841" evidence="2">
    <location>
        <begin position="25"/>
        <end position="161"/>
    </location>
</feature>
<feature type="signal peptide" evidence="2">
    <location>
        <begin position="1"/>
        <end position="24"/>
    </location>
</feature>
<evidence type="ECO:0000313" key="4">
    <source>
        <dbReference type="EMBL" id="QBH11861.1"/>
    </source>
</evidence>
<evidence type="ECO:0000256" key="1">
    <source>
        <dbReference type="SAM" id="Coils"/>
    </source>
</evidence>
<evidence type="ECO:0000313" key="5">
    <source>
        <dbReference type="EMBL" id="RAM00018.1"/>
    </source>
</evidence>
<accession>A0A328F6B2</accession>
<organism evidence="5 6">
    <name type="scientific">Desulfobacter hydrogenophilus</name>
    <dbReference type="NCBI Taxonomy" id="2291"/>
    <lineage>
        <taxon>Bacteria</taxon>
        <taxon>Pseudomonadati</taxon>
        <taxon>Thermodesulfobacteriota</taxon>
        <taxon>Desulfobacteria</taxon>
        <taxon>Desulfobacterales</taxon>
        <taxon>Desulfobacteraceae</taxon>
        <taxon>Desulfobacter</taxon>
    </lineage>
</organism>
<dbReference type="EMBL" id="CP036313">
    <property type="protein sequence ID" value="QBH11861.1"/>
    <property type="molecule type" value="Genomic_DNA"/>
</dbReference>
<dbReference type="OrthoDB" id="5510290at2"/>
<reference evidence="5 6" key="1">
    <citation type="submission" date="2018-06" db="EMBL/GenBank/DDBJ databases">
        <title>Complete Genome Sequence of Desulfobacter hydrogenophilus (DSM3380).</title>
        <authorList>
            <person name="Marietou A."/>
            <person name="Schreiber L."/>
            <person name="Marshall I."/>
            <person name="Jorgensen B."/>
        </authorList>
    </citation>
    <scope>NUCLEOTIDE SEQUENCE [LARGE SCALE GENOMIC DNA]</scope>
    <source>
        <strain evidence="5 6">DSM 3380</strain>
    </source>
</reference>
<protein>
    <submittedName>
        <fullName evidence="4">DUF2059 domain-containing protein</fullName>
    </submittedName>
</protein>
<feature type="domain" description="DUF2059" evidence="3">
    <location>
        <begin position="83"/>
        <end position="139"/>
    </location>
</feature>
<feature type="coiled-coil region" evidence="1">
    <location>
        <begin position="132"/>
        <end position="159"/>
    </location>
</feature>
<name>A0A328F6B2_9BACT</name>
<dbReference type="Proteomes" id="UP000248798">
    <property type="component" value="Unassembled WGS sequence"/>
</dbReference>
<evidence type="ECO:0000259" key="3">
    <source>
        <dbReference type="Pfam" id="PF09832"/>
    </source>
</evidence>
<reference evidence="4 7" key="2">
    <citation type="submission" date="2019-02" db="EMBL/GenBank/DDBJ databases">
        <title>Complete genome sequence of Desulfobacter hydrogenophilus AcRS1.</title>
        <authorList>
            <person name="Marietou A."/>
            <person name="Lund M.B."/>
            <person name="Marshall I.P.G."/>
            <person name="Schreiber L."/>
            <person name="Jorgensen B."/>
        </authorList>
    </citation>
    <scope>NUCLEOTIDE SEQUENCE [LARGE SCALE GENOMIC DNA]</scope>
    <source>
        <strain evidence="4 7">AcRS1</strain>
    </source>
</reference>
<proteinExistence type="predicted"/>